<sequence>MSMVFSTRRRNFLTILVSGFLAAVTAHEAVGQQAAIISGRDRFHPVLAQNGMVASQEAVATRVGVAILKKGGNAVDAAIATGFALAVTLPRAGNLGGGGFMMIHMANTGETEALDYREKAPAAATRDMFLNEDGEPDKTKSRFSGLAIGVPGTVAGFAAAFEKHGSGRLTWADLVEPAIELAENGIVVTQDLSGSLLSRVDRLTQDPATAKVFYKNGFIPYLPGETLKQSDLAETLRKIARQGAAGFYTGEVAQKIVSKVQAEGGGMTLEDLAGYEAVWRSPVMGSYRGYTVASMPPPSSGGVHIVQILNMLEDHPVSDYGHNSAKTMHLISEAMKRAYADRSEYLGDPDFVEVPVTGLTDRAYAKELMETVSFDEATASSSIKPGNPVPYESNETTHYSVVDRDGNAVSNTYTLNFSYGVGLMADGTGVLLNNELDDFSAKPGVPNAYGLIGGAANAVAGDKRPLSSMSPTLVFKDGAFFLATGSPGGSRIITTTLQIILNVVDHGMNIAEASAAPRFHHQWLPDEIRIEEGVSPDTVFLLEQLGHQVEVKNVMGSTQSIMKVSGQLAGASDPRRSGALTEGY</sequence>
<dbReference type="InterPro" id="IPR043137">
    <property type="entry name" value="GGT_ssub_C"/>
</dbReference>
<evidence type="ECO:0000256" key="11">
    <source>
        <dbReference type="RuleBase" id="RU368036"/>
    </source>
</evidence>
<dbReference type="AlphaFoldDB" id="A0A562SL42"/>
<dbReference type="RefSeq" id="WP_208995301.1">
    <property type="nucleotide sequence ID" value="NZ_SMLY01000070.1"/>
</dbReference>
<comment type="catalytic activity">
    <reaction evidence="1 11">
        <text>an S-substituted glutathione + H2O = an S-substituted L-cysteinylglycine + L-glutamate</text>
        <dbReference type="Rhea" id="RHEA:59468"/>
        <dbReference type="ChEBI" id="CHEBI:15377"/>
        <dbReference type="ChEBI" id="CHEBI:29985"/>
        <dbReference type="ChEBI" id="CHEBI:90779"/>
        <dbReference type="ChEBI" id="CHEBI:143103"/>
        <dbReference type="EC" id="3.4.19.13"/>
    </reaction>
</comment>
<evidence type="ECO:0000256" key="3">
    <source>
        <dbReference type="ARBA" id="ARBA00009381"/>
    </source>
</evidence>
<dbReference type="Gene3D" id="3.60.20.40">
    <property type="match status" value="1"/>
</dbReference>
<dbReference type="GO" id="GO:0103068">
    <property type="term" value="F:leukotriene C4 gamma-glutamyl transferase activity"/>
    <property type="evidence" value="ECO:0007669"/>
    <property type="project" value="UniProtKB-EC"/>
</dbReference>
<dbReference type="EC" id="3.4.19.13" evidence="11"/>
<evidence type="ECO:0000256" key="4">
    <source>
        <dbReference type="ARBA" id="ARBA00022679"/>
    </source>
</evidence>
<feature type="active site" description="Nucleophile" evidence="9">
    <location>
        <position position="396"/>
    </location>
</feature>
<dbReference type="GO" id="GO:0006751">
    <property type="term" value="P:glutathione catabolic process"/>
    <property type="evidence" value="ECO:0007669"/>
    <property type="project" value="UniProtKB-UniRule"/>
</dbReference>
<dbReference type="InterPro" id="IPR029055">
    <property type="entry name" value="Ntn_hydrolases_N"/>
</dbReference>
<evidence type="ECO:0000313" key="14">
    <source>
        <dbReference type="Proteomes" id="UP000320593"/>
    </source>
</evidence>
<evidence type="ECO:0000256" key="1">
    <source>
        <dbReference type="ARBA" id="ARBA00001049"/>
    </source>
</evidence>
<evidence type="ECO:0000256" key="12">
    <source>
        <dbReference type="SAM" id="SignalP"/>
    </source>
</evidence>
<feature type="chain" id="PRO_5022065725" description="Glutathione hydrolase proenzyme" evidence="12">
    <location>
        <begin position="29"/>
        <end position="584"/>
    </location>
</feature>
<dbReference type="EC" id="2.3.2.2" evidence="11"/>
<dbReference type="InterPro" id="IPR043138">
    <property type="entry name" value="GGT_lsub"/>
</dbReference>
<dbReference type="UniPathway" id="UPA00204"/>
<comment type="pathway">
    <text evidence="11">Sulfur metabolism; glutathione metabolism.</text>
</comment>
<feature type="binding site" evidence="10">
    <location>
        <position position="489"/>
    </location>
    <ligand>
        <name>L-glutamate</name>
        <dbReference type="ChEBI" id="CHEBI:29985"/>
    </ligand>
</feature>
<evidence type="ECO:0000313" key="13">
    <source>
        <dbReference type="EMBL" id="TWI81803.1"/>
    </source>
</evidence>
<evidence type="ECO:0000256" key="9">
    <source>
        <dbReference type="PIRSR" id="PIRSR600101-1"/>
    </source>
</evidence>
<keyword evidence="5 11" id="KW-0378">Hydrolase</keyword>
<proteinExistence type="inferred from homology"/>
<dbReference type="PANTHER" id="PTHR43199:SF1">
    <property type="entry name" value="GLUTATHIONE HYDROLASE PROENZYME"/>
    <property type="match status" value="1"/>
</dbReference>
<dbReference type="PANTHER" id="PTHR43199">
    <property type="entry name" value="GLUTATHIONE HYDROLASE"/>
    <property type="match status" value="1"/>
</dbReference>
<dbReference type="InterPro" id="IPR000101">
    <property type="entry name" value="GGT_peptidase"/>
</dbReference>
<keyword evidence="12" id="KW-0732">Signal</keyword>
<comment type="PTM">
    <text evidence="11">Cleaved by autocatalysis into a large and a small subunit.</text>
</comment>
<accession>A0A562SL42</accession>
<comment type="caution">
    <text evidence="13">The sequence shown here is derived from an EMBL/GenBank/DDBJ whole genome shotgun (WGS) entry which is preliminary data.</text>
</comment>
<evidence type="ECO:0000256" key="8">
    <source>
        <dbReference type="ARBA" id="ARBA00047417"/>
    </source>
</evidence>
<dbReference type="PRINTS" id="PR01210">
    <property type="entry name" value="GGTRANSPTASE"/>
</dbReference>
<dbReference type="GO" id="GO:0036374">
    <property type="term" value="F:glutathione hydrolase activity"/>
    <property type="evidence" value="ECO:0007669"/>
    <property type="project" value="UniProtKB-UniRule"/>
</dbReference>
<dbReference type="Pfam" id="PF01019">
    <property type="entry name" value="G_glu_transpept"/>
    <property type="match status" value="1"/>
</dbReference>
<protein>
    <recommendedName>
        <fullName evidence="11">Glutathione hydrolase proenzyme</fullName>
        <ecNumber evidence="11">2.3.2.2</ecNumber>
        <ecNumber evidence="11">3.4.19.13</ecNumber>
    </recommendedName>
    <component>
        <recommendedName>
            <fullName evidence="11">Glutathione hydrolase large chain</fullName>
        </recommendedName>
    </component>
    <component>
        <recommendedName>
            <fullName evidence="11">Glutathione hydrolase small chain</fullName>
        </recommendedName>
    </component>
</protein>
<keyword evidence="14" id="KW-1185">Reference proteome</keyword>
<dbReference type="Proteomes" id="UP000320593">
    <property type="component" value="Unassembled WGS sequence"/>
</dbReference>
<dbReference type="PROSITE" id="PS00462">
    <property type="entry name" value="G_GLU_TRANSPEPTIDASE"/>
    <property type="match status" value="1"/>
</dbReference>
<comment type="catalytic activity">
    <reaction evidence="8 11">
        <text>an N-terminal (5-L-glutamyl)-[peptide] + an alpha-amino acid = 5-L-glutamyl amino acid + an N-terminal L-alpha-aminoacyl-[peptide]</text>
        <dbReference type="Rhea" id="RHEA:23904"/>
        <dbReference type="Rhea" id="RHEA-COMP:9780"/>
        <dbReference type="Rhea" id="RHEA-COMP:9795"/>
        <dbReference type="ChEBI" id="CHEBI:77644"/>
        <dbReference type="ChEBI" id="CHEBI:78597"/>
        <dbReference type="ChEBI" id="CHEBI:78599"/>
        <dbReference type="ChEBI" id="CHEBI:78608"/>
        <dbReference type="EC" id="2.3.2.2"/>
    </reaction>
</comment>
<dbReference type="InterPro" id="IPR051792">
    <property type="entry name" value="GGT_bact"/>
</dbReference>
<evidence type="ECO:0000256" key="2">
    <source>
        <dbReference type="ARBA" id="ARBA00001089"/>
    </source>
</evidence>
<gene>
    <name evidence="13" type="ORF">JM93_03765</name>
</gene>
<dbReference type="Gene3D" id="1.10.246.130">
    <property type="match status" value="1"/>
</dbReference>
<dbReference type="GO" id="GO:0006750">
    <property type="term" value="P:glutathione biosynthetic process"/>
    <property type="evidence" value="ECO:0007669"/>
    <property type="project" value="UniProtKB-KW"/>
</dbReference>
<reference evidence="13 14" key="1">
    <citation type="submission" date="2019-07" db="EMBL/GenBank/DDBJ databases">
        <title>Genomic Encyclopedia of Archaeal and Bacterial Type Strains, Phase II (KMG-II): from individual species to whole genera.</title>
        <authorList>
            <person name="Goeker M."/>
        </authorList>
    </citation>
    <scope>NUCLEOTIDE SEQUENCE [LARGE SCALE GENOMIC DNA]</scope>
    <source>
        <strain evidence="13 14">ATCC BAA-252</strain>
    </source>
</reference>
<keyword evidence="7 11" id="KW-0012">Acyltransferase</keyword>
<feature type="binding site" evidence="10">
    <location>
        <position position="117"/>
    </location>
    <ligand>
        <name>L-glutamate</name>
        <dbReference type="ChEBI" id="CHEBI:29985"/>
    </ligand>
</feature>
<comment type="similarity">
    <text evidence="3 11">Belongs to the gamma-glutamyltransferase family.</text>
</comment>
<dbReference type="SUPFAM" id="SSF56235">
    <property type="entry name" value="N-terminal nucleophile aminohydrolases (Ntn hydrolases)"/>
    <property type="match status" value="1"/>
</dbReference>
<organism evidence="13 14">
    <name type="scientific">Roseibium hamelinense</name>
    <dbReference type="NCBI Taxonomy" id="150831"/>
    <lineage>
        <taxon>Bacteria</taxon>
        <taxon>Pseudomonadati</taxon>
        <taxon>Pseudomonadota</taxon>
        <taxon>Alphaproteobacteria</taxon>
        <taxon>Hyphomicrobiales</taxon>
        <taxon>Stappiaceae</taxon>
        <taxon>Roseibium</taxon>
    </lineage>
</organism>
<feature type="binding site" evidence="10">
    <location>
        <position position="438"/>
    </location>
    <ligand>
        <name>L-glutamate</name>
        <dbReference type="ChEBI" id="CHEBI:29985"/>
    </ligand>
</feature>
<feature type="signal peptide" evidence="12">
    <location>
        <begin position="1"/>
        <end position="28"/>
    </location>
</feature>
<feature type="binding site" evidence="10">
    <location>
        <begin position="414"/>
        <end position="416"/>
    </location>
    <ligand>
        <name>L-glutamate</name>
        <dbReference type="ChEBI" id="CHEBI:29985"/>
    </ligand>
</feature>
<dbReference type="InterPro" id="IPR055262">
    <property type="entry name" value="GGT_CS"/>
</dbReference>
<name>A0A562SL42_9HYPH</name>
<comment type="subunit">
    <text evidence="11">This enzyme consists of two polypeptide chains, which are synthesized in precursor form from a single polypeptide.</text>
</comment>
<evidence type="ECO:0000256" key="6">
    <source>
        <dbReference type="ARBA" id="ARBA00023145"/>
    </source>
</evidence>
<evidence type="ECO:0000256" key="10">
    <source>
        <dbReference type="PIRSR" id="PIRSR600101-2"/>
    </source>
</evidence>
<dbReference type="EMBL" id="VLLF01000010">
    <property type="protein sequence ID" value="TWI81803.1"/>
    <property type="molecule type" value="Genomic_DNA"/>
</dbReference>
<keyword evidence="4 11" id="KW-0808">Transferase</keyword>
<dbReference type="NCBIfam" id="TIGR00066">
    <property type="entry name" value="g_glut_trans"/>
    <property type="match status" value="1"/>
</dbReference>
<evidence type="ECO:0000256" key="7">
    <source>
        <dbReference type="ARBA" id="ARBA00023315"/>
    </source>
</evidence>
<comment type="catalytic activity">
    <reaction evidence="2 11">
        <text>glutathione + H2O = L-cysteinylglycine + L-glutamate</text>
        <dbReference type="Rhea" id="RHEA:28807"/>
        <dbReference type="ChEBI" id="CHEBI:15377"/>
        <dbReference type="ChEBI" id="CHEBI:29985"/>
        <dbReference type="ChEBI" id="CHEBI:57925"/>
        <dbReference type="ChEBI" id="CHEBI:61694"/>
        <dbReference type="EC" id="3.4.19.13"/>
    </reaction>
</comment>
<evidence type="ECO:0000256" key="5">
    <source>
        <dbReference type="ARBA" id="ARBA00022801"/>
    </source>
</evidence>
<dbReference type="FunFam" id="3.60.20.40:FF:000003">
    <property type="entry name" value="Gamma-glutamyltranspeptidase"/>
    <property type="match status" value="1"/>
</dbReference>
<keyword evidence="6 11" id="KW-0865">Zymogen</keyword>
<feature type="binding site" evidence="10">
    <location>
        <begin position="467"/>
        <end position="468"/>
    </location>
    <ligand>
        <name>L-glutamate</name>
        <dbReference type="ChEBI" id="CHEBI:29985"/>
    </ligand>
</feature>
<keyword evidence="11" id="KW-0317">Glutathione biosynthesis</keyword>